<dbReference type="Gene3D" id="3.40.50.720">
    <property type="entry name" value="NAD(P)-binding Rossmann-like Domain"/>
    <property type="match status" value="1"/>
</dbReference>
<dbReference type="EMBL" id="PVTH01000001">
    <property type="protein sequence ID" value="PRY55311.1"/>
    <property type="molecule type" value="Genomic_DNA"/>
</dbReference>
<dbReference type="InterPro" id="IPR036291">
    <property type="entry name" value="NAD(P)-bd_dom_sf"/>
</dbReference>
<reference evidence="4 5" key="1">
    <citation type="submission" date="2018-03" db="EMBL/GenBank/DDBJ databases">
        <title>Genomic Encyclopedia of Type Strains, Phase III (KMG-III): the genomes of soil and plant-associated and newly described type strains.</title>
        <authorList>
            <person name="Whitman W."/>
        </authorList>
    </citation>
    <scope>NUCLEOTIDE SEQUENCE [LARGE SCALE GENOMIC DNA]</scope>
    <source>
        <strain evidence="4 5">CGMCC 1.9313</strain>
    </source>
</reference>
<evidence type="ECO:0000313" key="4">
    <source>
        <dbReference type="EMBL" id="PRY55311.1"/>
    </source>
</evidence>
<dbReference type="SUPFAM" id="SSF51735">
    <property type="entry name" value="NAD(P)-binding Rossmann-fold domains"/>
    <property type="match status" value="1"/>
</dbReference>
<dbReference type="OrthoDB" id="8967463at2"/>
<accession>A0A2T0UBJ3</accession>
<organism evidence="4 5">
    <name type="scientific">Arcticibacter pallidicorallinus</name>
    <dbReference type="NCBI Taxonomy" id="1259464"/>
    <lineage>
        <taxon>Bacteria</taxon>
        <taxon>Pseudomonadati</taxon>
        <taxon>Bacteroidota</taxon>
        <taxon>Sphingobacteriia</taxon>
        <taxon>Sphingobacteriales</taxon>
        <taxon>Sphingobacteriaceae</taxon>
        <taxon>Arcticibacter</taxon>
    </lineage>
</organism>
<dbReference type="InterPro" id="IPR001509">
    <property type="entry name" value="Epimerase_deHydtase"/>
</dbReference>
<dbReference type="Pfam" id="PF01370">
    <property type="entry name" value="Epimerase"/>
    <property type="match status" value="1"/>
</dbReference>
<evidence type="ECO:0000256" key="2">
    <source>
        <dbReference type="ARBA" id="ARBA00023277"/>
    </source>
</evidence>
<dbReference type="Gene3D" id="3.90.25.10">
    <property type="entry name" value="UDP-galactose 4-epimerase, domain 1"/>
    <property type="match status" value="1"/>
</dbReference>
<name>A0A2T0UBJ3_9SPHI</name>
<keyword evidence="2" id="KW-0119">Carbohydrate metabolism</keyword>
<dbReference type="Proteomes" id="UP000238034">
    <property type="component" value="Unassembled WGS sequence"/>
</dbReference>
<dbReference type="PANTHER" id="PTHR43103">
    <property type="entry name" value="NUCLEOSIDE-DIPHOSPHATE-SUGAR EPIMERASE"/>
    <property type="match status" value="1"/>
</dbReference>
<dbReference type="PANTHER" id="PTHR43103:SF3">
    <property type="entry name" value="ADP-L-GLYCERO-D-MANNO-HEPTOSE-6-EPIMERASE"/>
    <property type="match status" value="1"/>
</dbReference>
<proteinExistence type="predicted"/>
<keyword evidence="1" id="KW-0521">NADP</keyword>
<sequence>MTQKTIVITGGAGFVGSNLIRKLNSRGQSNIIIIDNYDERKLLNIKDCQFIDYITYKKGISHIEEALSKHDIDAILHIGANADVLVKDAEIMFNANYEHSRFYLDYCTGREIPLIYASSSAVYGNSSNCIIDNAFEHPHNVYSWSKWMFDKYVLANMHAFESRVIGLRFFNIFGMGEFHKDKNASLPHRFYSFIREKGFIDLFDKQIERDYVWVEDVCDVILEILTDSSLENGIYNLGSGNPISHRAMAELVVEECVKRNVSADTSSLIKSIPMPEELLNSFQFHTKAEELPEIVSRHTAHNKEKIRKYVNQLIDRSTI</sequence>
<dbReference type="RefSeq" id="WP_106290629.1">
    <property type="nucleotide sequence ID" value="NZ_PVTH01000001.1"/>
</dbReference>
<comment type="caution">
    <text evidence="4">The sequence shown here is derived from an EMBL/GenBank/DDBJ whole genome shotgun (WGS) entry which is preliminary data.</text>
</comment>
<evidence type="ECO:0000256" key="1">
    <source>
        <dbReference type="ARBA" id="ARBA00022857"/>
    </source>
</evidence>
<dbReference type="AlphaFoldDB" id="A0A2T0UBJ3"/>
<evidence type="ECO:0000259" key="3">
    <source>
        <dbReference type="Pfam" id="PF01370"/>
    </source>
</evidence>
<evidence type="ECO:0000313" key="5">
    <source>
        <dbReference type="Proteomes" id="UP000238034"/>
    </source>
</evidence>
<feature type="domain" description="NAD-dependent epimerase/dehydratase" evidence="3">
    <location>
        <begin position="6"/>
        <end position="238"/>
    </location>
</feature>
<protein>
    <submittedName>
        <fullName evidence="4">ADP-glyceromanno-heptose 6-epimerase</fullName>
    </submittedName>
</protein>
<gene>
    <name evidence="4" type="ORF">B0I27_101280</name>
</gene>
<keyword evidence="5" id="KW-1185">Reference proteome</keyword>